<keyword evidence="4" id="KW-1185">Reference proteome</keyword>
<proteinExistence type="predicted"/>
<evidence type="ECO:0000313" key="3">
    <source>
        <dbReference type="EMBL" id="KII71470.1"/>
    </source>
</evidence>
<feature type="domain" description="C2H2-type" evidence="2">
    <location>
        <begin position="71"/>
        <end position="95"/>
    </location>
</feature>
<comment type="caution">
    <text evidence="3">The sequence shown here is derived from an EMBL/GenBank/DDBJ whole genome shotgun (WGS) entry which is preliminary data.</text>
</comment>
<accession>A0A0C2N567</accession>
<dbReference type="Proteomes" id="UP000031668">
    <property type="component" value="Unassembled WGS sequence"/>
</dbReference>
<dbReference type="InterPro" id="IPR036236">
    <property type="entry name" value="Znf_C2H2_sf"/>
</dbReference>
<dbReference type="Gene3D" id="3.30.160.60">
    <property type="entry name" value="Classic Zinc Finger"/>
    <property type="match status" value="1"/>
</dbReference>
<dbReference type="AlphaFoldDB" id="A0A0C2N567"/>
<gene>
    <name evidence="3" type="ORF">RF11_03695</name>
</gene>
<protein>
    <submittedName>
        <fullName evidence="3">Zinc finger and BTB domain-containing protein 17</fullName>
    </submittedName>
</protein>
<keyword evidence="1" id="KW-0862">Zinc</keyword>
<dbReference type="SMART" id="SM00355">
    <property type="entry name" value="ZnF_C2H2"/>
    <property type="match status" value="2"/>
</dbReference>
<dbReference type="SUPFAM" id="SSF57667">
    <property type="entry name" value="beta-beta-alpha zinc fingers"/>
    <property type="match status" value="1"/>
</dbReference>
<dbReference type="PROSITE" id="PS00028">
    <property type="entry name" value="ZINC_FINGER_C2H2_1"/>
    <property type="match status" value="1"/>
</dbReference>
<dbReference type="GO" id="GO:0008270">
    <property type="term" value="F:zinc ion binding"/>
    <property type="evidence" value="ECO:0007669"/>
    <property type="project" value="UniProtKB-KW"/>
</dbReference>
<keyword evidence="1" id="KW-0479">Metal-binding</keyword>
<name>A0A0C2N567_THEKT</name>
<evidence type="ECO:0000256" key="1">
    <source>
        <dbReference type="PROSITE-ProRule" id="PRU00042"/>
    </source>
</evidence>
<sequence length="139" mass="16096">MNDEISVKFDTSYSYIEEAVEFDEELLKDTCYDPNTPEFNLETKRSYLTHYRCISDDCGKIFPNKGNLKRYKCNIINCADRFSSRITIIKHVGSHPSLMGFGCPFCDFIGYEIEDMKEHLVNHPEKSITFLGPCKSKDI</sequence>
<keyword evidence="1" id="KW-0863">Zinc-finger</keyword>
<dbReference type="EMBL" id="JWZT01001754">
    <property type="protein sequence ID" value="KII71470.1"/>
    <property type="molecule type" value="Genomic_DNA"/>
</dbReference>
<dbReference type="PROSITE" id="PS50157">
    <property type="entry name" value="ZINC_FINGER_C2H2_2"/>
    <property type="match status" value="1"/>
</dbReference>
<dbReference type="InterPro" id="IPR013087">
    <property type="entry name" value="Znf_C2H2_type"/>
</dbReference>
<evidence type="ECO:0000259" key="2">
    <source>
        <dbReference type="PROSITE" id="PS50157"/>
    </source>
</evidence>
<organism evidence="3 4">
    <name type="scientific">Thelohanellus kitauei</name>
    <name type="common">Myxosporean</name>
    <dbReference type="NCBI Taxonomy" id="669202"/>
    <lineage>
        <taxon>Eukaryota</taxon>
        <taxon>Metazoa</taxon>
        <taxon>Cnidaria</taxon>
        <taxon>Myxozoa</taxon>
        <taxon>Myxosporea</taxon>
        <taxon>Bivalvulida</taxon>
        <taxon>Platysporina</taxon>
        <taxon>Myxobolidae</taxon>
        <taxon>Thelohanellus</taxon>
    </lineage>
</organism>
<dbReference type="OrthoDB" id="6077919at2759"/>
<reference evidence="3 4" key="1">
    <citation type="journal article" date="2014" name="Genome Biol. Evol.">
        <title>The genome of the myxosporean Thelohanellus kitauei shows adaptations to nutrient acquisition within its fish host.</title>
        <authorList>
            <person name="Yang Y."/>
            <person name="Xiong J."/>
            <person name="Zhou Z."/>
            <person name="Huo F."/>
            <person name="Miao W."/>
            <person name="Ran C."/>
            <person name="Liu Y."/>
            <person name="Zhang J."/>
            <person name="Feng J."/>
            <person name="Wang M."/>
            <person name="Wang M."/>
            <person name="Wang L."/>
            <person name="Yao B."/>
        </authorList>
    </citation>
    <scope>NUCLEOTIDE SEQUENCE [LARGE SCALE GENOMIC DNA]</scope>
    <source>
        <strain evidence="3">Wuqing</strain>
    </source>
</reference>
<evidence type="ECO:0000313" key="4">
    <source>
        <dbReference type="Proteomes" id="UP000031668"/>
    </source>
</evidence>